<dbReference type="SMART" id="SM00331">
    <property type="entry name" value="PP2C_SIG"/>
    <property type="match status" value="1"/>
</dbReference>
<accession>A0A1V4SK77</accession>
<sequence>MSLYIDVNYESLNKYREELCGDKVEIIRSSDSVVVVLADGLGSGVKANILATLTSKIIGTIMSNGLDIEEAVNTIASTLPVCKEREVAYSTFSIIQIFNNGEGYLVEFDNPAIIRLRKGKLQEFKTESREISGKLINEARFTVSPDDLFIMISDGVIHAGIGQTLNLGWQWENVSDYVQKTYKKDMSSKAVAKLLLSACDSLYANEPGDDTTVVALKAKKPIKLNLMIGPPVDMGNDGDIVAKFMNREGKKVVCGGTTSQIVARLTGKEIKTSIEYFNPSVPPTAEIDGINLTTEGVLTLRRTLELLKTCVSPDSTMSDFLMLNKKDGASKLAKMLLEESTSIYFFIGQAINPAHQNPEFPLNMGLKFKLVEEIAGLLSQAGKHITIEYC</sequence>
<gene>
    <name evidence="2" type="ORF">CLHUN_21390</name>
</gene>
<keyword evidence="3" id="KW-1185">Reference proteome</keyword>
<dbReference type="SUPFAM" id="SSF81606">
    <property type="entry name" value="PP2C-like"/>
    <property type="match status" value="1"/>
</dbReference>
<dbReference type="Pfam" id="PF07228">
    <property type="entry name" value="SpoIIE"/>
    <property type="match status" value="1"/>
</dbReference>
<dbReference type="STRING" id="48256.CLHUN_21390"/>
<evidence type="ECO:0000313" key="2">
    <source>
        <dbReference type="EMBL" id="OPX43896.1"/>
    </source>
</evidence>
<feature type="domain" description="PPM-type phosphatase" evidence="1">
    <location>
        <begin position="2"/>
        <end position="218"/>
    </location>
</feature>
<dbReference type="Proteomes" id="UP000191554">
    <property type="component" value="Unassembled WGS sequence"/>
</dbReference>
<dbReference type="Gene3D" id="3.60.40.10">
    <property type="entry name" value="PPM-type phosphatase domain"/>
    <property type="match status" value="1"/>
</dbReference>
<comment type="caution">
    <text evidence="2">The sequence shown here is derived from an EMBL/GenBank/DDBJ whole genome shotgun (WGS) entry which is preliminary data.</text>
</comment>
<dbReference type="AlphaFoldDB" id="A0A1V4SK77"/>
<dbReference type="OrthoDB" id="1090916at2"/>
<dbReference type="RefSeq" id="WP_080064575.1">
    <property type="nucleotide sequence ID" value="NZ_MZGX01000013.1"/>
</dbReference>
<dbReference type="InterPro" id="IPR001932">
    <property type="entry name" value="PPM-type_phosphatase-like_dom"/>
</dbReference>
<protein>
    <submittedName>
        <fullName evidence="2">Stage II sporulation protein SpoIIE</fullName>
    </submittedName>
</protein>
<proteinExistence type="predicted"/>
<reference evidence="2 3" key="1">
    <citation type="submission" date="2017-03" db="EMBL/GenBank/DDBJ databases">
        <title>Genome sequence of Clostridium hungatei DSM 14427.</title>
        <authorList>
            <person name="Poehlein A."/>
            <person name="Daniel R."/>
        </authorList>
    </citation>
    <scope>NUCLEOTIDE SEQUENCE [LARGE SCALE GENOMIC DNA]</scope>
    <source>
        <strain evidence="2 3">DSM 14427</strain>
    </source>
</reference>
<dbReference type="EMBL" id="MZGX01000013">
    <property type="protein sequence ID" value="OPX43896.1"/>
    <property type="molecule type" value="Genomic_DNA"/>
</dbReference>
<dbReference type="PANTHER" id="PTHR35801">
    <property type="entry name" value="PHOSPHOSERINE PHOSPHATASE RSBX"/>
    <property type="match status" value="1"/>
</dbReference>
<dbReference type="PANTHER" id="PTHR35801:SF1">
    <property type="entry name" value="PHOSPHOSERINE PHOSPHATASE RSBX"/>
    <property type="match status" value="1"/>
</dbReference>
<organism evidence="2 3">
    <name type="scientific">Ruminiclostridium hungatei</name>
    <name type="common">Clostridium hungatei</name>
    <dbReference type="NCBI Taxonomy" id="48256"/>
    <lineage>
        <taxon>Bacteria</taxon>
        <taxon>Bacillati</taxon>
        <taxon>Bacillota</taxon>
        <taxon>Clostridia</taxon>
        <taxon>Eubacteriales</taxon>
        <taxon>Oscillospiraceae</taxon>
        <taxon>Ruminiclostridium</taxon>
    </lineage>
</organism>
<evidence type="ECO:0000313" key="3">
    <source>
        <dbReference type="Proteomes" id="UP000191554"/>
    </source>
</evidence>
<dbReference type="InterPro" id="IPR036457">
    <property type="entry name" value="PPM-type-like_dom_sf"/>
</dbReference>
<dbReference type="InterPro" id="IPR039248">
    <property type="entry name" value="Ptase_RsbX"/>
</dbReference>
<name>A0A1V4SK77_RUMHU</name>
<evidence type="ECO:0000259" key="1">
    <source>
        <dbReference type="SMART" id="SM00331"/>
    </source>
</evidence>